<organism evidence="3 4">
    <name type="scientific">Chthoniobacter flavus Ellin428</name>
    <dbReference type="NCBI Taxonomy" id="497964"/>
    <lineage>
        <taxon>Bacteria</taxon>
        <taxon>Pseudomonadati</taxon>
        <taxon>Verrucomicrobiota</taxon>
        <taxon>Spartobacteria</taxon>
        <taxon>Chthoniobacterales</taxon>
        <taxon>Chthoniobacteraceae</taxon>
        <taxon>Chthoniobacter</taxon>
    </lineage>
</organism>
<evidence type="ECO:0000259" key="2">
    <source>
        <dbReference type="SMART" id="SM00226"/>
    </source>
</evidence>
<gene>
    <name evidence="3" type="ORF">CfE428DRAFT_1632</name>
</gene>
<dbReference type="InterPro" id="IPR036196">
    <property type="entry name" value="Ptyr_pPase_sf"/>
</dbReference>
<dbReference type="Gene3D" id="3.40.50.2300">
    <property type="match status" value="1"/>
</dbReference>
<protein>
    <submittedName>
        <fullName evidence="3">Protein tyrosine phosphatase</fullName>
    </submittedName>
</protein>
<dbReference type="AlphaFoldDB" id="B4CX19"/>
<comment type="caution">
    <text evidence="3">The sequence shown here is derived from an EMBL/GenBank/DDBJ whole genome shotgun (WGS) entry which is preliminary data.</text>
</comment>
<dbReference type="GO" id="GO:0046685">
    <property type="term" value="P:response to arsenic-containing substance"/>
    <property type="evidence" value="ECO:0007669"/>
    <property type="project" value="UniProtKB-KW"/>
</dbReference>
<keyword evidence="1" id="KW-0059">Arsenical resistance</keyword>
<evidence type="ECO:0000313" key="4">
    <source>
        <dbReference type="Proteomes" id="UP000005824"/>
    </source>
</evidence>
<dbReference type="eggNOG" id="COG0394">
    <property type="taxonomic scope" value="Bacteria"/>
</dbReference>
<dbReference type="Proteomes" id="UP000005824">
    <property type="component" value="Unassembled WGS sequence"/>
</dbReference>
<feature type="domain" description="Phosphotyrosine protein phosphatase I" evidence="2">
    <location>
        <begin position="23"/>
        <end position="159"/>
    </location>
</feature>
<name>B4CX19_9BACT</name>
<keyword evidence="4" id="KW-1185">Reference proteome</keyword>
<dbReference type="SUPFAM" id="SSF52788">
    <property type="entry name" value="Phosphotyrosine protein phosphatases I"/>
    <property type="match status" value="1"/>
</dbReference>
<dbReference type="PANTHER" id="PTHR43428:SF1">
    <property type="entry name" value="ARSENATE REDUCTASE"/>
    <property type="match status" value="1"/>
</dbReference>
<dbReference type="CDD" id="cd16345">
    <property type="entry name" value="LMWP_ArsC"/>
    <property type="match status" value="1"/>
</dbReference>
<proteinExistence type="predicted"/>
<dbReference type="InParanoid" id="B4CX19"/>
<dbReference type="Pfam" id="PF01451">
    <property type="entry name" value="LMWPc"/>
    <property type="match status" value="1"/>
</dbReference>
<reference evidence="3 4" key="1">
    <citation type="journal article" date="2011" name="J. Bacteriol.">
        <title>Genome sequence of Chthoniobacter flavus Ellin428, an aerobic heterotrophic soil bacterium.</title>
        <authorList>
            <person name="Kant R."/>
            <person name="van Passel M.W."/>
            <person name="Palva A."/>
            <person name="Lucas S."/>
            <person name="Lapidus A."/>
            <person name="Glavina Del Rio T."/>
            <person name="Dalin E."/>
            <person name="Tice H."/>
            <person name="Bruce D."/>
            <person name="Goodwin L."/>
            <person name="Pitluck S."/>
            <person name="Larimer F.W."/>
            <person name="Land M.L."/>
            <person name="Hauser L."/>
            <person name="Sangwan P."/>
            <person name="de Vos W.M."/>
            <person name="Janssen P.H."/>
            <person name="Smidt H."/>
        </authorList>
    </citation>
    <scope>NUCLEOTIDE SEQUENCE [LARGE SCALE GENOMIC DNA]</scope>
    <source>
        <strain evidence="3 4">Ellin428</strain>
    </source>
</reference>
<evidence type="ECO:0000313" key="3">
    <source>
        <dbReference type="EMBL" id="EDY21339.1"/>
    </source>
</evidence>
<accession>B4CX19</accession>
<dbReference type="InterPro" id="IPR023485">
    <property type="entry name" value="Ptyr_pPase"/>
</dbReference>
<evidence type="ECO:0000256" key="1">
    <source>
        <dbReference type="ARBA" id="ARBA00022849"/>
    </source>
</evidence>
<dbReference type="PANTHER" id="PTHR43428">
    <property type="entry name" value="ARSENATE REDUCTASE"/>
    <property type="match status" value="1"/>
</dbReference>
<sequence>MQMLFQLPNPVLVALISPLAMKTKILFVCIHNSARSQMAEAFVNRYCGENFQADSAGLEPGKLNPIVIEAMAEDGIDISRHATKSVQDILRAGQTYDYVITVCDEASAERCPIFPGGGQRLHWGFPDPSQFAGIHAERLEETRNVRNAIAAKVATWCEELSGVCNAAY</sequence>
<dbReference type="STRING" id="497964.CfE428DRAFT_1632"/>
<dbReference type="SMART" id="SM00226">
    <property type="entry name" value="LMWPc"/>
    <property type="match status" value="1"/>
</dbReference>
<dbReference type="EMBL" id="ABVL01000003">
    <property type="protein sequence ID" value="EDY21339.1"/>
    <property type="molecule type" value="Genomic_DNA"/>
</dbReference>